<proteinExistence type="predicted"/>
<dbReference type="STRING" id="314608.KT99_04059"/>
<gene>
    <name evidence="1" type="ORF">KT99_04059</name>
</gene>
<evidence type="ECO:0000313" key="1">
    <source>
        <dbReference type="EMBL" id="EDQ01745.1"/>
    </source>
</evidence>
<evidence type="ECO:0000313" key="2">
    <source>
        <dbReference type="Proteomes" id="UP000005839"/>
    </source>
</evidence>
<keyword evidence="2" id="KW-1185">Reference proteome</keyword>
<dbReference type="EMBL" id="ABIC01000007">
    <property type="protein sequence ID" value="EDQ01745.1"/>
    <property type="molecule type" value="Genomic_DNA"/>
</dbReference>
<protein>
    <submittedName>
        <fullName evidence="1">Uncharacterized protein</fullName>
    </submittedName>
</protein>
<name>A9D208_9GAMM</name>
<dbReference type="Proteomes" id="UP000005839">
    <property type="component" value="Unassembled WGS sequence"/>
</dbReference>
<organism evidence="1 2">
    <name type="scientific">Shewanella benthica KT99</name>
    <dbReference type="NCBI Taxonomy" id="314608"/>
    <lineage>
        <taxon>Bacteria</taxon>
        <taxon>Pseudomonadati</taxon>
        <taxon>Pseudomonadota</taxon>
        <taxon>Gammaproteobacteria</taxon>
        <taxon>Alteromonadales</taxon>
        <taxon>Shewanellaceae</taxon>
        <taxon>Shewanella</taxon>
    </lineage>
</organism>
<dbReference type="AlphaFoldDB" id="A9D208"/>
<comment type="caution">
    <text evidence="1">The sequence shown here is derived from an EMBL/GenBank/DDBJ whole genome shotgun (WGS) entry which is preliminary data.</text>
</comment>
<accession>A9D208</accession>
<reference evidence="1 2" key="1">
    <citation type="submission" date="2007-10" db="EMBL/GenBank/DDBJ databases">
        <authorList>
            <person name="Yayanos A."/>
            <person name="Ferriera S."/>
            <person name="Johnson J."/>
            <person name="Kravitz S."/>
            <person name="Halpern A."/>
            <person name="Remington K."/>
            <person name="Beeson K."/>
            <person name="Tran B."/>
            <person name="Rogers Y.-H."/>
            <person name="Friedman R."/>
            <person name="Venter J.C."/>
        </authorList>
    </citation>
    <scope>NUCLEOTIDE SEQUENCE [LARGE SCALE GENOMIC DNA]</scope>
    <source>
        <strain evidence="1 2">KT99</strain>
    </source>
</reference>
<sequence length="70" mass="7854">MNKFGFDADNIDKSQDSVGYKLRQHFKHKGLDCLIIGDEAIEQVRSGSAENCPSNVKINAQRRHLDPLSP</sequence>
<dbReference type="RefSeq" id="WP_005497473.1">
    <property type="nucleotide sequence ID" value="NZ_ABIC01000007.1"/>
</dbReference>